<protein>
    <submittedName>
        <fullName evidence="2">Alpha/beta hydrolase</fullName>
    </submittedName>
</protein>
<keyword evidence="2" id="KW-0378">Hydrolase</keyword>
<dbReference type="InterPro" id="IPR029058">
    <property type="entry name" value="AB_hydrolase_fold"/>
</dbReference>
<feature type="domain" description="AB hydrolase-1" evidence="1">
    <location>
        <begin position="33"/>
        <end position="188"/>
    </location>
</feature>
<reference evidence="2 3" key="1">
    <citation type="journal article" date="2019" name="Int. J. Syst. Evol. Microbiol.">
        <title>The Global Catalogue of Microorganisms (GCM) 10K type strain sequencing project: providing services to taxonomists for standard genome sequencing and annotation.</title>
        <authorList>
            <consortium name="The Broad Institute Genomics Platform"/>
            <consortium name="The Broad Institute Genome Sequencing Center for Infectious Disease"/>
            <person name="Wu L."/>
            <person name="Ma J."/>
        </authorList>
    </citation>
    <scope>NUCLEOTIDE SEQUENCE [LARGE SCALE GENOMIC DNA]</scope>
    <source>
        <strain evidence="2 3">JCM 11117</strain>
    </source>
</reference>
<dbReference type="InterPro" id="IPR000073">
    <property type="entry name" value="AB_hydrolase_1"/>
</dbReference>
<dbReference type="PANTHER" id="PTHR43194:SF2">
    <property type="entry name" value="PEROXISOMAL MEMBRANE PROTEIN LPX1"/>
    <property type="match status" value="1"/>
</dbReference>
<dbReference type="PRINTS" id="PR00412">
    <property type="entry name" value="EPOXHYDRLASE"/>
</dbReference>
<dbReference type="InterPro" id="IPR000639">
    <property type="entry name" value="Epox_hydrolase-like"/>
</dbReference>
<dbReference type="RefSeq" id="WP_343941573.1">
    <property type="nucleotide sequence ID" value="NZ_BAAAHP010000075.1"/>
</dbReference>
<dbReference type="SUPFAM" id="SSF53474">
    <property type="entry name" value="alpha/beta-Hydrolases"/>
    <property type="match status" value="1"/>
</dbReference>
<accession>A0ABN1PYU1</accession>
<evidence type="ECO:0000313" key="2">
    <source>
        <dbReference type="EMBL" id="GAA0934877.1"/>
    </source>
</evidence>
<dbReference type="GO" id="GO:0016787">
    <property type="term" value="F:hydrolase activity"/>
    <property type="evidence" value="ECO:0007669"/>
    <property type="project" value="UniProtKB-KW"/>
</dbReference>
<sequence>MRDVDALPAGFRRETHTVDGARIATLVGGQGVPLVLLHGWPQTSRTWHGVAPALAAAGYTVIAPDLPGLGHSDPLPGGYAKDTVAEALRSVVHDVAGAAPLRVIGHDIGGMVALSWARRCPDEVVRLAVVDTALPGLGLEEVMNVARGGRWHHGFFMTPDVPAMLVAGTEDEFFAWWFGRLTGNRDALPPEEVAATTATYRGRAALDRSFGHYRALLDDGRVNTAWLDGGGRFPMPVAAVGGGLSLGDQVAQDLKPAAPDLRQIVIEGAGHFVAEEQPERFVEEILPFLSDREESPAA</sequence>
<dbReference type="InterPro" id="IPR050228">
    <property type="entry name" value="Carboxylesterase_BioH"/>
</dbReference>
<evidence type="ECO:0000259" key="1">
    <source>
        <dbReference type="Pfam" id="PF00561"/>
    </source>
</evidence>
<dbReference type="PANTHER" id="PTHR43194">
    <property type="entry name" value="HYDROLASE ALPHA/BETA FOLD FAMILY"/>
    <property type="match status" value="1"/>
</dbReference>
<dbReference type="PRINTS" id="PR00111">
    <property type="entry name" value="ABHYDROLASE"/>
</dbReference>
<keyword evidence="3" id="KW-1185">Reference proteome</keyword>
<proteinExistence type="predicted"/>
<evidence type="ECO:0000313" key="3">
    <source>
        <dbReference type="Proteomes" id="UP001499967"/>
    </source>
</evidence>
<gene>
    <name evidence="2" type="ORF">GCM10009559_25790</name>
</gene>
<dbReference type="EMBL" id="BAAAHP010000075">
    <property type="protein sequence ID" value="GAA0934877.1"/>
    <property type="molecule type" value="Genomic_DNA"/>
</dbReference>
<dbReference type="Pfam" id="PF00561">
    <property type="entry name" value="Abhydrolase_1"/>
    <property type="match status" value="1"/>
</dbReference>
<dbReference type="Gene3D" id="3.40.50.1820">
    <property type="entry name" value="alpha/beta hydrolase"/>
    <property type="match status" value="1"/>
</dbReference>
<dbReference type="Proteomes" id="UP001499967">
    <property type="component" value="Unassembled WGS sequence"/>
</dbReference>
<name>A0ABN1PYU1_9PSEU</name>
<comment type="caution">
    <text evidence="2">The sequence shown here is derived from an EMBL/GenBank/DDBJ whole genome shotgun (WGS) entry which is preliminary data.</text>
</comment>
<organism evidence="2 3">
    <name type="scientific">Pseudonocardia zijingensis</name>
    <dbReference type="NCBI Taxonomy" id="153376"/>
    <lineage>
        <taxon>Bacteria</taxon>
        <taxon>Bacillati</taxon>
        <taxon>Actinomycetota</taxon>
        <taxon>Actinomycetes</taxon>
        <taxon>Pseudonocardiales</taxon>
        <taxon>Pseudonocardiaceae</taxon>
        <taxon>Pseudonocardia</taxon>
    </lineage>
</organism>